<name>A0ABU8FKS7_9BACI</name>
<evidence type="ECO:0000256" key="3">
    <source>
        <dbReference type="ARBA" id="ARBA00022679"/>
    </source>
</evidence>
<keyword evidence="4" id="KW-0479">Metal-binding</keyword>
<dbReference type="SUPFAM" id="SSF56214">
    <property type="entry name" value="4'-phosphopantetheinyl transferase"/>
    <property type="match status" value="2"/>
</dbReference>
<dbReference type="PANTHER" id="PTHR12215">
    <property type="entry name" value="PHOSPHOPANTETHEINE TRANSFERASE"/>
    <property type="match status" value="1"/>
</dbReference>
<dbReference type="Gene3D" id="3.90.470.20">
    <property type="entry name" value="4'-phosphopantetheinyl transferase domain"/>
    <property type="match status" value="2"/>
</dbReference>
<dbReference type="InterPro" id="IPR004568">
    <property type="entry name" value="Ppantetheine-prot_Trfase_dom"/>
</dbReference>
<keyword evidence="5" id="KW-0460">Magnesium</keyword>
<dbReference type="InterPro" id="IPR037143">
    <property type="entry name" value="4-PPantetheinyl_Trfase_dom_sf"/>
</dbReference>
<accession>A0ABU8FKS7</accession>
<keyword evidence="6" id="KW-0045">Antibiotic biosynthesis</keyword>
<dbReference type="PANTHER" id="PTHR12215:SF10">
    <property type="entry name" value="L-AMINOADIPATE-SEMIALDEHYDE DEHYDROGENASE-PHOSPHOPANTETHEINYL TRANSFERASE"/>
    <property type="match status" value="1"/>
</dbReference>
<comment type="similarity">
    <text evidence="2">Belongs to the P-Pant transferase superfamily. Gsp/Sfp/HetI/AcpT family.</text>
</comment>
<feature type="domain" description="4'-phosphopantetheinyl transferase" evidence="7">
    <location>
        <begin position="103"/>
        <end position="205"/>
    </location>
</feature>
<evidence type="ECO:0000313" key="9">
    <source>
        <dbReference type="EMBL" id="MEI4803293.1"/>
    </source>
</evidence>
<dbReference type="EMBL" id="JBAWSX010000012">
    <property type="protein sequence ID" value="MEI4803293.1"/>
    <property type="molecule type" value="Genomic_DNA"/>
</dbReference>
<keyword evidence="3 9" id="KW-0808">Transferase</keyword>
<comment type="cofactor">
    <cofactor evidence="1">
        <name>Mg(2+)</name>
        <dbReference type="ChEBI" id="CHEBI:18420"/>
    </cofactor>
</comment>
<evidence type="ECO:0000256" key="1">
    <source>
        <dbReference type="ARBA" id="ARBA00001946"/>
    </source>
</evidence>
<evidence type="ECO:0000259" key="8">
    <source>
        <dbReference type="Pfam" id="PF22624"/>
    </source>
</evidence>
<dbReference type="InterPro" id="IPR050559">
    <property type="entry name" value="P-Pant_transferase_sf"/>
</dbReference>
<sequence length="231" mass="26930">MKIYAVHIDKSPSDDEFQRMMQIISLSTRRKIERYKFREDMERTLIGEILVRHIIKEKFGISNHEIHFSNNSYGKPYAVNLESFNYNISHSGCWVVLAVDHAPIGIDIEKVKSIDLDIAKHFFSTKEYLDLMNTDISKRTSYFYQLWSMKESYVKQVGKGLTIPLNSFSVQFDPKKGASIDVPKMQPDVFLKTYPIDTNYHMAVCATNPYFPKEIIIKNYTDLFKMKEVGT</sequence>
<dbReference type="InterPro" id="IPR008278">
    <property type="entry name" value="4-PPantetheinyl_Trfase_dom"/>
</dbReference>
<evidence type="ECO:0000259" key="7">
    <source>
        <dbReference type="Pfam" id="PF01648"/>
    </source>
</evidence>
<dbReference type="Pfam" id="PF01648">
    <property type="entry name" value="ACPS"/>
    <property type="match status" value="1"/>
</dbReference>
<dbReference type="Proteomes" id="UP001372526">
    <property type="component" value="Unassembled WGS sequence"/>
</dbReference>
<evidence type="ECO:0000256" key="6">
    <source>
        <dbReference type="ARBA" id="ARBA00023194"/>
    </source>
</evidence>
<evidence type="ECO:0000256" key="4">
    <source>
        <dbReference type="ARBA" id="ARBA00022723"/>
    </source>
</evidence>
<dbReference type="RefSeq" id="WP_336473654.1">
    <property type="nucleotide sequence ID" value="NZ_JBAWSX010000012.1"/>
</dbReference>
<dbReference type="Pfam" id="PF22624">
    <property type="entry name" value="AASDHPPT_N"/>
    <property type="match status" value="1"/>
</dbReference>
<dbReference type="GO" id="GO:0016740">
    <property type="term" value="F:transferase activity"/>
    <property type="evidence" value="ECO:0007669"/>
    <property type="project" value="UniProtKB-KW"/>
</dbReference>
<protein>
    <submittedName>
        <fullName evidence="9">4'-phosphopantetheinyl transferase superfamily protein</fullName>
    </submittedName>
</protein>
<gene>
    <name evidence="9" type="ORF">WAZ07_18770</name>
</gene>
<proteinExistence type="inferred from homology"/>
<evidence type="ECO:0000256" key="2">
    <source>
        <dbReference type="ARBA" id="ARBA00010990"/>
    </source>
</evidence>
<organism evidence="9 10">
    <name type="scientific">Bacillus bruguierae</name>
    <dbReference type="NCBI Taxonomy" id="3127667"/>
    <lineage>
        <taxon>Bacteria</taxon>
        <taxon>Bacillati</taxon>
        <taxon>Bacillota</taxon>
        <taxon>Bacilli</taxon>
        <taxon>Bacillales</taxon>
        <taxon>Bacillaceae</taxon>
        <taxon>Bacillus</taxon>
    </lineage>
</organism>
<reference evidence="9 10" key="1">
    <citation type="submission" date="2024-01" db="EMBL/GenBank/DDBJ databases">
        <title>Seven novel Bacillus-like species.</title>
        <authorList>
            <person name="Liu G."/>
        </authorList>
    </citation>
    <scope>NUCLEOTIDE SEQUENCE [LARGE SCALE GENOMIC DNA]</scope>
    <source>
        <strain evidence="9 10">FJAT-51639</strain>
    </source>
</reference>
<keyword evidence="10" id="KW-1185">Reference proteome</keyword>
<comment type="caution">
    <text evidence="9">The sequence shown here is derived from an EMBL/GenBank/DDBJ whole genome shotgun (WGS) entry which is preliminary data.</text>
</comment>
<feature type="domain" description="4'-phosphopantetheinyl transferase N-terminal" evidence="8">
    <location>
        <begin position="11"/>
        <end position="99"/>
    </location>
</feature>
<evidence type="ECO:0000256" key="5">
    <source>
        <dbReference type="ARBA" id="ARBA00022842"/>
    </source>
</evidence>
<dbReference type="InterPro" id="IPR055066">
    <property type="entry name" value="AASDHPPT_N"/>
</dbReference>
<evidence type="ECO:0000313" key="10">
    <source>
        <dbReference type="Proteomes" id="UP001372526"/>
    </source>
</evidence>
<dbReference type="NCBIfam" id="TIGR00556">
    <property type="entry name" value="pantethn_trn"/>
    <property type="match status" value="1"/>
</dbReference>